<evidence type="ECO:0000313" key="1">
    <source>
        <dbReference type="EMBL" id="MPC56956.1"/>
    </source>
</evidence>
<keyword evidence="2" id="KW-1185">Reference proteome</keyword>
<dbReference type="Proteomes" id="UP000324222">
    <property type="component" value="Unassembled WGS sequence"/>
</dbReference>
<name>A0A5B7GH93_PORTR</name>
<accession>A0A5B7GH93</accession>
<proteinExistence type="predicted"/>
<reference evidence="1 2" key="1">
    <citation type="submission" date="2019-05" db="EMBL/GenBank/DDBJ databases">
        <title>Another draft genome of Portunus trituberculatus and its Hox gene families provides insights of decapod evolution.</title>
        <authorList>
            <person name="Jeong J.-H."/>
            <person name="Song I."/>
            <person name="Kim S."/>
            <person name="Choi T."/>
            <person name="Kim D."/>
            <person name="Ryu S."/>
            <person name="Kim W."/>
        </authorList>
    </citation>
    <scope>NUCLEOTIDE SEQUENCE [LARGE SCALE GENOMIC DNA]</scope>
    <source>
        <tissue evidence="1">Muscle</tissue>
    </source>
</reference>
<gene>
    <name evidence="1" type="ORF">E2C01_050924</name>
</gene>
<evidence type="ECO:0000313" key="2">
    <source>
        <dbReference type="Proteomes" id="UP000324222"/>
    </source>
</evidence>
<protein>
    <submittedName>
        <fullName evidence="1">Uncharacterized protein</fullName>
    </submittedName>
</protein>
<comment type="caution">
    <text evidence="1">The sequence shown here is derived from an EMBL/GenBank/DDBJ whole genome shotgun (WGS) entry which is preliminary data.</text>
</comment>
<sequence length="79" mass="9180">MRERQREPRQRGRPLAVLKRRLSTEARTTYVHLQIYPPPSFPHHPSSANLSSTMHPTILKLGRKLRYATLLKHNNSGNL</sequence>
<organism evidence="1 2">
    <name type="scientific">Portunus trituberculatus</name>
    <name type="common">Swimming crab</name>
    <name type="synonym">Neptunus trituberculatus</name>
    <dbReference type="NCBI Taxonomy" id="210409"/>
    <lineage>
        <taxon>Eukaryota</taxon>
        <taxon>Metazoa</taxon>
        <taxon>Ecdysozoa</taxon>
        <taxon>Arthropoda</taxon>
        <taxon>Crustacea</taxon>
        <taxon>Multicrustacea</taxon>
        <taxon>Malacostraca</taxon>
        <taxon>Eumalacostraca</taxon>
        <taxon>Eucarida</taxon>
        <taxon>Decapoda</taxon>
        <taxon>Pleocyemata</taxon>
        <taxon>Brachyura</taxon>
        <taxon>Eubrachyura</taxon>
        <taxon>Portunoidea</taxon>
        <taxon>Portunidae</taxon>
        <taxon>Portuninae</taxon>
        <taxon>Portunus</taxon>
    </lineage>
</organism>
<dbReference type="AlphaFoldDB" id="A0A5B7GH93"/>
<dbReference type="EMBL" id="VSRR010014380">
    <property type="protein sequence ID" value="MPC56956.1"/>
    <property type="molecule type" value="Genomic_DNA"/>
</dbReference>